<dbReference type="SMART" id="SM00530">
    <property type="entry name" value="HTH_XRE"/>
    <property type="match status" value="1"/>
</dbReference>
<dbReference type="GO" id="GO:0003677">
    <property type="term" value="F:DNA binding"/>
    <property type="evidence" value="ECO:0007669"/>
    <property type="project" value="InterPro"/>
</dbReference>
<protein>
    <submittedName>
        <fullName evidence="2">Helix-turn-helix</fullName>
    </submittedName>
</protein>
<evidence type="ECO:0000259" key="1">
    <source>
        <dbReference type="PROSITE" id="PS50943"/>
    </source>
</evidence>
<dbReference type="Gene3D" id="1.10.260.40">
    <property type="entry name" value="lambda repressor-like DNA-binding domains"/>
    <property type="match status" value="1"/>
</dbReference>
<reference evidence="3" key="1">
    <citation type="submission" date="2016-10" db="EMBL/GenBank/DDBJ databases">
        <authorList>
            <person name="Varghese N."/>
            <person name="Submissions S."/>
        </authorList>
    </citation>
    <scope>NUCLEOTIDE SEQUENCE [LARGE SCALE GENOMIC DNA]</scope>
    <source>
        <strain evidence="3">DSM 24499</strain>
    </source>
</reference>
<keyword evidence="3" id="KW-1185">Reference proteome</keyword>
<dbReference type="AlphaFoldDB" id="A0A1I1DMR8"/>
<proteinExistence type="predicted"/>
<feature type="domain" description="HTH cro/C1-type" evidence="1">
    <location>
        <begin position="13"/>
        <end position="69"/>
    </location>
</feature>
<name>A0A1I1DMR8_9FLAO</name>
<dbReference type="EMBL" id="FOKV01000001">
    <property type="protein sequence ID" value="SFB75662.1"/>
    <property type="molecule type" value="Genomic_DNA"/>
</dbReference>
<evidence type="ECO:0000313" key="2">
    <source>
        <dbReference type="EMBL" id="SFB75662.1"/>
    </source>
</evidence>
<dbReference type="PROSITE" id="PS50943">
    <property type="entry name" value="HTH_CROC1"/>
    <property type="match status" value="1"/>
</dbReference>
<dbReference type="InterPro" id="IPR010982">
    <property type="entry name" value="Lambda_DNA-bd_dom_sf"/>
</dbReference>
<dbReference type="STRING" id="1334022.SAMN04487907_101459"/>
<dbReference type="Proteomes" id="UP000199438">
    <property type="component" value="Unassembled WGS sequence"/>
</dbReference>
<gene>
    <name evidence="2" type="ORF">SAMN04487907_101459</name>
</gene>
<evidence type="ECO:0000313" key="3">
    <source>
        <dbReference type="Proteomes" id="UP000199438"/>
    </source>
</evidence>
<dbReference type="OrthoDB" id="1098513at2"/>
<accession>A0A1I1DMR8</accession>
<organism evidence="2 3">
    <name type="scientific">Zunongwangia mangrovi</name>
    <dbReference type="NCBI Taxonomy" id="1334022"/>
    <lineage>
        <taxon>Bacteria</taxon>
        <taxon>Pseudomonadati</taxon>
        <taxon>Bacteroidota</taxon>
        <taxon>Flavobacteriia</taxon>
        <taxon>Flavobacteriales</taxon>
        <taxon>Flavobacteriaceae</taxon>
        <taxon>Zunongwangia</taxon>
    </lineage>
</organism>
<sequence>MVSEIEAYIIDKVKEKRKEKGFSQIALSQKLGLSDSFISHVESSTRRAKYNLNHLNQIAIILECSPKDFWPENGL</sequence>
<dbReference type="Pfam" id="PF01381">
    <property type="entry name" value="HTH_3"/>
    <property type="match status" value="1"/>
</dbReference>
<dbReference type="CDD" id="cd00093">
    <property type="entry name" value="HTH_XRE"/>
    <property type="match status" value="1"/>
</dbReference>
<dbReference type="SUPFAM" id="SSF47413">
    <property type="entry name" value="lambda repressor-like DNA-binding domains"/>
    <property type="match status" value="1"/>
</dbReference>
<dbReference type="RefSeq" id="WP_092539768.1">
    <property type="nucleotide sequence ID" value="NZ_FOKV01000001.1"/>
</dbReference>
<dbReference type="InterPro" id="IPR001387">
    <property type="entry name" value="Cro/C1-type_HTH"/>
</dbReference>